<feature type="transmembrane region" description="Helical" evidence="5">
    <location>
        <begin position="107"/>
        <end position="131"/>
    </location>
</feature>
<feature type="transmembrane region" description="Helical" evidence="5">
    <location>
        <begin position="37"/>
        <end position="55"/>
    </location>
</feature>
<dbReference type="AlphaFoldDB" id="A0A6A0GND9"/>
<evidence type="ECO:0000256" key="3">
    <source>
        <dbReference type="ARBA" id="ARBA00022989"/>
    </source>
</evidence>
<dbReference type="PANTHER" id="PTHR22950:SF349">
    <property type="entry name" value="AMINO ACID TRANSPORTER TRANSMEMBRANE DOMAIN-CONTAINING PROTEIN"/>
    <property type="match status" value="1"/>
</dbReference>
<dbReference type="GO" id="GO:0015179">
    <property type="term" value="F:L-amino acid transmembrane transporter activity"/>
    <property type="evidence" value="ECO:0007669"/>
    <property type="project" value="TreeGrafter"/>
</dbReference>
<protein>
    <recommendedName>
        <fullName evidence="6">Amino acid transporter transmembrane domain-containing protein</fullName>
    </recommendedName>
</protein>
<reference evidence="7" key="2">
    <citation type="journal article" date="2018" name="Environ. Sci. Technol.">
        <title>The Toxicogenome of Hyalella azteca: A Model for Sediment Ecotoxicology and Evolutionary Toxicology.</title>
        <authorList>
            <person name="Poynton H.C."/>
            <person name="Hasenbein S."/>
            <person name="Benoit J.B."/>
            <person name="Sepulveda M.S."/>
            <person name="Poelchau M.F."/>
            <person name="Hughes D.S.T."/>
            <person name="Murali S.C."/>
            <person name="Chen S."/>
            <person name="Glastad K.M."/>
            <person name="Goodisman M.A.D."/>
            <person name="Werren J.H."/>
            <person name="Vineis J.H."/>
            <person name="Bowen J.L."/>
            <person name="Friedrich M."/>
            <person name="Jones J."/>
            <person name="Robertson H.M."/>
            <person name="Feyereisen R."/>
            <person name="Mechler-Hickson A."/>
            <person name="Mathers N."/>
            <person name="Lee C.E."/>
            <person name="Colbourne J.K."/>
            <person name="Biales A."/>
            <person name="Johnston J.S."/>
            <person name="Wellborn G.A."/>
            <person name="Rosendale A.J."/>
            <person name="Cridge A.G."/>
            <person name="Munoz-Torres M.C."/>
            <person name="Bain P.A."/>
            <person name="Manny A.R."/>
            <person name="Major K.M."/>
            <person name="Lambert F.N."/>
            <person name="Vulpe C.D."/>
            <person name="Tuck P."/>
            <person name="Blalock B.J."/>
            <person name="Lin Y.Y."/>
            <person name="Smith M.E."/>
            <person name="Ochoa-Acuna H."/>
            <person name="Chen M.M."/>
            <person name="Childers C.P."/>
            <person name="Qu J."/>
            <person name="Dugan S."/>
            <person name="Lee S.L."/>
            <person name="Chao H."/>
            <person name="Dinh H."/>
            <person name="Han Y."/>
            <person name="Doddapaneni H."/>
            <person name="Worley K.C."/>
            <person name="Muzny D.M."/>
            <person name="Gibbs R.A."/>
            <person name="Richards S."/>
        </authorList>
    </citation>
    <scope>NUCLEOTIDE SEQUENCE</scope>
    <source>
        <strain evidence="7">HAZT.00-mixed</strain>
        <tissue evidence="7">Whole organism</tissue>
    </source>
</reference>
<accession>A0A6A0GND9</accession>
<sequence>MTGGTGISMLGYMIIMLVPVLLLCYIPELKHLTPISLTAGLLMTLGFIFTFYYLVRDLGSEGAVARPFFAGWMGLPLYFSSAIYAFEGIGLILPLENKMRCPREFGGAFGVLNTGMALVVVLFAAVGYFGYLQYGDLVQGSITLNLPPDET</sequence>
<comment type="caution">
    <text evidence="7">The sequence shown here is derived from an EMBL/GenBank/DDBJ whole genome shotgun (WGS) entry which is preliminary data.</text>
</comment>
<dbReference type="PANTHER" id="PTHR22950">
    <property type="entry name" value="AMINO ACID TRANSPORTER"/>
    <property type="match status" value="1"/>
</dbReference>
<keyword evidence="4 5" id="KW-0472">Membrane</keyword>
<comment type="subcellular location">
    <subcellularLocation>
        <location evidence="1">Membrane</location>
        <topology evidence="1">Multi-pass membrane protein</topology>
    </subcellularLocation>
</comment>
<keyword evidence="3 5" id="KW-1133">Transmembrane helix</keyword>
<evidence type="ECO:0000256" key="4">
    <source>
        <dbReference type="ARBA" id="ARBA00023136"/>
    </source>
</evidence>
<evidence type="ECO:0000259" key="6">
    <source>
        <dbReference type="Pfam" id="PF01490"/>
    </source>
</evidence>
<dbReference type="GO" id="GO:0005774">
    <property type="term" value="C:vacuolar membrane"/>
    <property type="evidence" value="ECO:0007669"/>
    <property type="project" value="TreeGrafter"/>
</dbReference>
<dbReference type="InterPro" id="IPR013057">
    <property type="entry name" value="AA_transpt_TM"/>
</dbReference>
<dbReference type="Pfam" id="PF01490">
    <property type="entry name" value="Aa_trans"/>
    <property type="match status" value="1"/>
</dbReference>
<dbReference type="Proteomes" id="UP000711488">
    <property type="component" value="Unassembled WGS sequence"/>
</dbReference>
<name>A0A6A0GND9_HYAAZ</name>
<feature type="domain" description="Amino acid transporter transmembrane" evidence="6">
    <location>
        <begin position="6"/>
        <end position="150"/>
    </location>
</feature>
<feature type="transmembrane region" description="Helical" evidence="5">
    <location>
        <begin position="75"/>
        <end position="95"/>
    </location>
</feature>
<evidence type="ECO:0000256" key="5">
    <source>
        <dbReference type="SAM" id="Phobius"/>
    </source>
</evidence>
<reference evidence="7" key="3">
    <citation type="submission" date="2019-06" db="EMBL/GenBank/DDBJ databases">
        <authorList>
            <person name="Poynton C."/>
            <person name="Hasenbein S."/>
            <person name="Benoit J.B."/>
            <person name="Sepulveda M.S."/>
            <person name="Poelchau M.F."/>
            <person name="Murali S.C."/>
            <person name="Chen S."/>
            <person name="Glastad K.M."/>
            <person name="Werren J.H."/>
            <person name="Vineis J.H."/>
            <person name="Bowen J.L."/>
            <person name="Friedrich M."/>
            <person name="Jones J."/>
            <person name="Robertson H.M."/>
            <person name="Feyereisen R."/>
            <person name="Mechler-Hickson A."/>
            <person name="Mathers N."/>
            <person name="Lee C.E."/>
            <person name="Colbourne J.K."/>
            <person name="Biales A."/>
            <person name="Johnston J.S."/>
            <person name="Wellborn G.A."/>
            <person name="Rosendale A.J."/>
            <person name="Cridge A.G."/>
            <person name="Munoz-Torres M.C."/>
            <person name="Bain P.A."/>
            <person name="Manny A.R."/>
            <person name="Major K.M."/>
            <person name="Lambert F.N."/>
            <person name="Vulpe C.D."/>
            <person name="Tuck P."/>
            <person name="Blalock B.J."/>
            <person name="Lin Y.-Y."/>
            <person name="Smith M.E."/>
            <person name="Ochoa-Acuna H."/>
            <person name="Chen M.-J.M."/>
            <person name="Childers C.P."/>
            <person name="Qu J."/>
            <person name="Dugan S."/>
            <person name="Lee S.L."/>
            <person name="Chao H."/>
            <person name="Dinh H."/>
            <person name="Han Y."/>
            <person name="Doddapaneni H."/>
            <person name="Worley K.C."/>
            <person name="Muzny D.M."/>
            <person name="Gibbs R.A."/>
            <person name="Richards S."/>
        </authorList>
    </citation>
    <scope>NUCLEOTIDE SEQUENCE</scope>
    <source>
        <strain evidence="7">HAZT.00-mixed</strain>
        <tissue evidence="7">Whole organism</tissue>
    </source>
</reference>
<dbReference type="EMBL" id="JQDR03017970">
    <property type="protein sequence ID" value="KAA0183267.1"/>
    <property type="molecule type" value="Genomic_DNA"/>
</dbReference>
<evidence type="ECO:0000256" key="1">
    <source>
        <dbReference type="ARBA" id="ARBA00004141"/>
    </source>
</evidence>
<reference evidence="7" key="1">
    <citation type="submission" date="2014-08" db="EMBL/GenBank/DDBJ databases">
        <authorList>
            <person name="Murali S."/>
            <person name="Richards S."/>
            <person name="Bandaranaike D."/>
            <person name="Bellair M."/>
            <person name="Blankenburg K."/>
            <person name="Chao H."/>
            <person name="Dinh H."/>
            <person name="Doddapaneni H."/>
            <person name="Dugan-Rocha S."/>
            <person name="Elkadiri S."/>
            <person name="Gnanaolivu R."/>
            <person name="Hughes D."/>
            <person name="Lee S."/>
            <person name="Li M."/>
            <person name="Ming W."/>
            <person name="Munidasa M."/>
            <person name="Muniz J."/>
            <person name="Nguyen L."/>
            <person name="Osuji N."/>
            <person name="Pu L.-L."/>
            <person name="Puazo M."/>
            <person name="Skinner E."/>
            <person name="Qu C."/>
            <person name="Quiroz J."/>
            <person name="Raj R."/>
            <person name="Weissenberger G."/>
            <person name="Xin Y."/>
            <person name="Zou X."/>
            <person name="Han Y."/>
            <person name="Worley K."/>
            <person name="Muzny D."/>
            <person name="Gibbs R."/>
        </authorList>
    </citation>
    <scope>NUCLEOTIDE SEQUENCE</scope>
    <source>
        <strain evidence="7">HAZT.00-mixed</strain>
        <tissue evidence="7">Whole organism</tissue>
    </source>
</reference>
<gene>
    <name evidence="7" type="ORF">HAZT_HAZT008753</name>
</gene>
<evidence type="ECO:0000313" key="7">
    <source>
        <dbReference type="EMBL" id="KAA0183267.1"/>
    </source>
</evidence>
<keyword evidence="2 5" id="KW-0812">Transmembrane</keyword>
<feature type="transmembrane region" description="Helical" evidence="5">
    <location>
        <begin position="6"/>
        <end position="25"/>
    </location>
</feature>
<proteinExistence type="predicted"/>
<evidence type="ECO:0000256" key="2">
    <source>
        <dbReference type="ARBA" id="ARBA00022692"/>
    </source>
</evidence>
<organism evidence="7">
    <name type="scientific">Hyalella azteca</name>
    <name type="common">Amphipod</name>
    <dbReference type="NCBI Taxonomy" id="294128"/>
    <lineage>
        <taxon>Eukaryota</taxon>
        <taxon>Metazoa</taxon>
        <taxon>Ecdysozoa</taxon>
        <taxon>Arthropoda</taxon>
        <taxon>Crustacea</taxon>
        <taxon>Multicrustacea</taxon>
        <taxon>Malacostraca</taxon>
        <taxon>Eumalacostraca</taxon>
        <taxon>Peracarida</taxon>
        <taxon>Amphipoda</taxon>
        <taxon>Senticaudata</taxon>
        <taxon>Talitrida</taxon>
        <taxon>Talitroidea</taxon>
        <taxon>Hyalellidae</taxon>
        <taxon>Hyalella</taxon>
    </lineage>
</organism>